<protein>
    <submittedName>
        <fullName evidence="1">Uncharacterized protein</fullName>
    </submittedName>
</protein>
<dbReference type="Proteomes" id="UP000265703">
    <property type="component" value="Unassembled WGS sequence"/>
</dbReference>
<dbReference type="AlphaFoldDB" id="A0A397SWG9"/>
<evidence type="ECO:0000313" key="1">
    <source>
        <dbReference type="EMBL" id="RIA90398.1"/>
    </source>
</evidence>
<organism evidence="1 2">
    <name type="scientific">Glomus cerebriforme</name>
    <dbReference type="NCBI Taxonomy" id="658196"/>
    <lineage>
        <taxon>Eukaryota</taxon>
        <taxon>Fungi</taxon>
        <taxon>Fungi incertae sedis</taxon>
        <taxon>Mucoromycota</taxon>
        <taxon>Glomeromycotina</taxon>
        <taxon>Glomeromycetes</taxon>
        <taxon>Glomerales</taxon>
        <taxon>Glomeraceae</taxon>
        <taxon>Glomus</taxon>
    </lineage>
</organism>
<evidence type="ECO:0000313" key="2">
    <source>
        <dbReference type="Proteomes" id="UP000265703"/>
    </source>
</evidence>
<accession>A0A397SWG9</accession>
<dbReference type="EMBL" id="QKYT01000182">
    <property type="protein sequence ID" value="RIA90398.1"/>
    <property type="molecule type" value="Genomic_DNA"/>
</dbReference>
<gene>
    <name evidence="1" type="ORF">C1645_876104</name>
</gene>
<reference evidence="1 2" key="1">
    <citation type="submission" date="2018-06" db="EMBL/GenBank/DDBJ databases">
        <title>Comparative genomics reveals the genomic features of Rhizophagus irregularis, R. cerebriforme, R. diaphanum and Gigaspora rosea, and their symbiotic lifestyle signature.</title>
        <authorList>
            <person name="Morin E."/>
            <person name="San Clemente H."/>
            <person name="Chen E.C.H."/>
            <person name="De La Providencia I."/>
            <person name="Hainaut M."/>
            <person name="Kuo A."/>
            <person name="Kohler A."/>
            <person name="Murat C."/>
            <person name="Tang N."/>
            <person name="Roy S."/>
            <person name="Loubradou J."/>
            <person name="Henrissat B."/>
            <person name="Grigoriev I.V."/>
            <person name="Corradi N."/>
            <person name="Roux C."/>
            <person name="Martin F.M."/>
        </authorList>
    </citation>
    <scope>NUCLEOTIDE SEQUENCE [LARGE SCALE GENOMIC DNA]</scope>
    <source>
        <strain evidence="1 2">DAOM 227022</strain>
    </source>
</reference>
<keyword evidence="2" id="KW-1185">Reference proteome</keyword>
<sequence>MASKLPARDILMSCAPADAARVSRLPSPTSALVPDLLDKAFSLGTGGDTLGMVDLVATSHCKVVYWEQTDGTSLGGMDLSAPMAHLLEKRTFRY</sequence>
<proteinExistence type="predicted"/>
<comment type="caution">
    <text evidence="1">The sequence shown here is derived from an EMBL/GenBank/DDBJ whole genome shotgun (WGS) entry which is preliminary data.</text>
</comment>
<name>A0A397SWG9_9GLOM</name>